<reference evidence="23 24" key="1">
    <citation type="submission" date="2019-09" db="EMBL/GenBank/DDBJ databases">
        <title>Bird 10,000 Genomes (B10K) Project - Family phase.</title>
        <authorList>
            <person name="Zhang G."/>
        </authorList>
    </citation>
    <scope>NUCLEOTIDE SEQUENCE [LARGE SCALE GENOMIC DNA]</scope>
    <source>
        <strain evidence="23">B10K-DU-029-58</strain>
        <tissue evidence="23">Muscle</tissue>
    </source>
</reference>
<evidence type="ECO:0000256" key="4">
    <source>
        <dbReference type="ARBA" id="ARBA00022448"/>
    </source>
</evidence>
<feature type="transmembrane region" description="Helical" evidence="22">
    <location>
        <begin position="578"/>
        <end position="599"/>
    </location>
</feature>
<keyword evidence="8" id="KW-0769">Symport</keyword>
<name>A0A7K6SAE7_9AVES</name>
<feature type="non-terminal residue" evidence="23">
    <location>
        <position position="1"/>
    </location>
</feature>
<evidence type="ECO:0000256" key="20">
    <source>
        <dbReference type="ARBA" id="ARBA00046944"/>
    </source>
</evidence>
<evidence type="ECO:0000256" key="11">
    <source>
        <dbReference type="ARBA" id="ARBA00023136"/>
    </source>
</evidence>
<evidence type="ECO:0000256" key="21">
    <source>
        <dbReference type="SAM" id="MobiDB-lite"/>
    </source>
</evidence>
<dbReference type="GO" id="GO:0016324">
    <property type="term" value="C:apical plasma membrane"/>
    <property type="evidence" value="ECO:0007669"/>
    <property type="project" value="UniProtKB-SubCell"/>
</dbReference>
<feature type="compositionally biased region" description="Basic and acidic residues" evidence="21">
    <location>
        <begin position="644"/>
        <end position="661"/>
    </location>
</feature>
<evidence type="ECO:0000256" key="7">
    <source>
        <dbReference type="ARBA" id="ARBA00022692"/>
    </source>
</evidence>
<feature type="transmembrane region" description="Helical" evidence="22">
    <location>
        <begin position="119"/>
        <end position="138"/>
    </location>
</feature>
<dbReference type="InterPro" id="IPR003841">
    <property type="entry name" value="Na/Pi_transpt"/>
</dbReference>
<feature type="transmembrane region" description="Helical" evidence="22">
    <location>
        <begin position="222"/>
        <end position="243"/>
    </location>
</feature>
<feature type="transmembrane region" description="Helical" evidence="22">
    <location>
        <begin position="150"/>
        <end position="168"/>
    </location>
</feature>
<evidence type="ECO:0000256" key="18">
    <source>
        <dbReference type="ARBA" id="ARBA00034042"/>
    </source>
</evidence>
<comment type="subunit">
    <text evidence="20">Interacts via its C-terminal region with NHERF4. Interacts with NHERF1. Interacts with TMEM174; regulates SLC34A1 internalization by PTH and FGF23.</text>
</comment>
<feature type="region of interest" description="Disordered" evidence="21">
    <location>
        <begin position="644"/>
        <end position="694"/>
    </location>
</feature>
<evidence type="ECO:0000256" key="6">
    <source>
        <dbReference type="ARBA" id="ARBA00022553"/>
    </source>
</evidence>
<evidence type="ECO:0000256" key="12">
    <source>
        <dbReference type="ARBA" id="ARBA00023157"/>
    </source>
</evidence>
<evidence type="ECO:0000256" key="8">
    <source>
        <dbReference type="ARBA" id="ARBA00022847"/>
    </source>
</evidence>
<organism evidence="23 24">
    <name type="scientific">Rhynochetos jubatus</name>
    <name type="common">kagu</name>
    <dbReference type="NCBI Taxonomy" id="54386"/>
    <lineage>
        <taxon>Eukaryota</taxon>
        <taxon>Metazoa</taxon>
        <taxon>Chordata</taxon>
        <taxon>Craniata</taxon>
        <taxon>Vertebrata</taxon>
        <taxon>Euteleostomi</taxon>
        <taxon>Archelosauria</taxon>
        <taxon>Archosauria</taxon>
        <taxon>Dinosauria</taxon>
        <taxon>Saurischia</taxon>
        <taxon>Theropoda</taxon>
        <taxon>Coelurosauria</taxon>
        <taxon>Aves</taxon>
        <taxon>Neognathae</taxon>
        <taxon>Neoaves</taxon>
        <taxon>Phaethontimorphae</taxon>
        <taxon>Eurypygiformes</taxon>
        <taxon>Rhynochetidae</taxon>
        <taxon>Rhynochetos</taxon>
    </lineage>
</organism>
<evidence type="ECO:0000256" key="14">
    <source>
        <dbReference type="ARBA" id="ARBA00023201"/>
    </source>
</evidence>
<keyword evidence="6" id="KW-0597">Phosphoprotein</keyword>
<evidence type="ECO:0000256" key="9">
    <source>
        <dbReference type="ARBA" id="ARBA00022989"/>
    </source>
</evidence>
<dbReference type="Pfam" id="PF02690">
    <property type="entry name" value="Na_Pi_cotrans"/>
    <property type="match status" value="2"/>
</dbReference>
<comment type="function">
    <text evidence="19">Involved in actively transporting phosphate into cells via Na(+) cotransport in the renal brush border membrane. The cotransport has a Na(+):Pi stoichiometry of 3:1 and is electrogenic.</text>
</comment>
<evidence type="ECO:0000256" key="15">
    <source>
        <dbReference type="ARBA" id="ARBA00029614"/>
    </source>
</evidence>
<proteinExistence type="inferred from homology"/>
<keyword evidence="4" id="KW-0813">Transport</keyword>
<gene>
    <name evidence="23" type="primary">Slc34a1</name>
    <name evidence="23" type="ORF">RHYJUB_R04878</name>
</gene>
<keyword evidence="5" id="KW-1003">Cell membrane</keyword>
<evidence type="ECO:0000256" key="3">
    <source>
        <dbReference type="ARBA" id="ARBA00020021"/>
    </source>
</evidence>
<comment type="catalytic activity">
    <reaction evidence="18">
        <text>3 Na(+)(out) + phosphate(out) = 3 Na(+)(in) + phosphate(in)</text>
        <dbReference type="Rhea" id="RHEA:71255"/>
        <dbReference type="ChEBI" id="CHEBI:29101"/>
        <dbReference type="ChEBI" id="CHEBI:43474"/>
    </reaction>
    <physiologicalReaction direction="left-to-right" evidence="18">
        <dbReference type="Rhea" id="RHEA:71256"/>
    </physiologicalReaction>
</comment>
<feature type="non-terminal residue" evidence="23">
    <location>
        <position position="694"/>
    </location>
</feature>
<evidence type="ECO:0000313" key="23">
    <source>
        <dbReference type="EMBL" id="NWW94585.1"/>
    </source>
</evidence>
<feature type="transmembrane region" description="Helical" evidence="22">
    <location>
        <begin position="505"/>
        <end position="529"/>
    </location>
</feature>
<keyword evidence="11 22" id="KW-0472">Membrane</keyword>
<evidence type="ECO:0000256" key="10">
    <source>
        <dbReference type="ARBA" id="ARBA00023065"/>
    </source>
</evidence>
<dbReference type="OrthoDB" id="76259at2759"/>
<dbReference type="GO" id="GO:0044341">
    <property type="term" value="P:sodium-dependent phosphate transport"/>
    <property type="evidence" value="ECO:0007669"/>
    <property type="project" value="InterPro"/>
</dbReference>
<keyword evidence="14" id="KW-0915">Sodium</keyword>
<feature type="transmembrane region" description="Helical" evidence="22">
    <location>
        <begin position="390"/>
        <end position="409"/>
    </location>
</feature>
<evidence type="ECO:0000313" key="24">
    <source>
        <dbReference type="Proteomes" id="UP000570016"/>
    </source>
</evidence>
<dbReference type="AlphaFoldDB" id="A0A7K6SAE7"/>
<dbReference type="GO" id="GO:0005903">
    <property type="term" value="C:brush border"/>
    <property type="evidence" value="ECO:0007669"/>
    <property type="project" value="TreeGrafter"/>
</dbReference>
<evidence type="ECO:0000256" key="16">
    <source>
        <dbReference type="ARBA" id="ARBA00029764"/>
    </source>
</evidence>
<keyword evidence="24" id="KW-1185">Reference proteome</keyword>
<dbReference type="PANTHER" id="PTHR10010">
    <property type="entry name" value="SOLUTE CARRIER FAMILY 34 SODIUM PHOSPHATE , MEMBER 2-RELATED"/>
    <property type="match status" value="1"/>
</dbReference>
<evidence type="ECO:0000256" key="1">
    <source>
        <dbReference type="ARBA" id="ARBA00004424"/>
    </source>
</evidence>
<dbReference type="GO" id="GO:0030643">
    <property type="term" value="P:intracellular phosphate ion homeostasis"/>
    <property type="evidence" value="ECO:0007669"/>
    <property type="project" value="TreeGrafter"/>
</dbReference>
<comment type="similarity">
    <text evidence="2">Belongs to the SLC34A transporter family.</text>
</comment>
<keyword evidence="10" id="KW-0406">Ion transport</keyword>
<evidence type="ECO:0000256" key="13">
    <source>
        <dbReference type="ARBA" id="ARBA00023180"/>
    </source>
</evidence>
<dbReference type="PANTHER" id="PTHR10010:SF21">
    <property type="entry name" value="SODIUM-DEPENDENT PHOSPHATE TRANSPORT PROTEIN 2A"/>
    <property type="match status" value="1"/>
</dbReference>
<keyword evidence="13" id="KW-0325">Glycoprotein</keyword>
<dbReference type="EMBL" id="VZRY01005438">
    <property type="protein sequence ID" value="NWW94585.1"/>
    <property type="molecule type" value="Genomic_DNA"/>
</dbReference>
<accession>A0A7K6SAE7</accession>
<feature type="transmembrane region" description="Helical" evidence="22">
    <location>
        <begin position="549"/>
        <end position="572"/>
    </location>
</feature>
<evidence type="ECO:0000256" key="2">
    <source>
        <dbReference type="ARBA" id="ARBA00005808"/>
    </source>
</evidence>
<evidence type="ECO:0000256" key="5">
    <source>
        <dbReference type="ARBA" id="ARBA00022475"/>
    </source>
</evidence>
<evidence type="ECO:0000256" key="19">
    <source>
        <dbReference type="ARBA" id="ARBA00045420"/>
    </source>
</evidence>
<feature type="transmembrane region" description="Helical" evidence="22">
    <location>
        <begin position="441"/>
        <end position="467"/>
    </location>
</feature>
<evidence type="ECO:0000256" key="17">
    <source>
        <dbReference type="ARBA" id="ARBA00031850"/>
    </source>
</evidence>
<dbReference type="Proteomes" id="UP000570016">
    <property type="component" value="Unassembled WGS sequence"/>
</dbReference>
<comment type="subcellular location">
    <subcellularLocation>
        <location evidence="1">Apical cell membrane</location>
        <topology evidence="1">Multi-pass membrane protein</topology>
    </subcellularLocation>
</comment>
<sequence>SAGAMLPYQRESPALPRCPVRGGRVVHGPQFAYCPSPQALHRLPGAHTCPFTVGAAPCPDHGFPCPGSPGRLAEGRERYELDVLPWPGPRLGLDELQKPELGCWARVQSICVSLLKVPLMFGFLYLFVCSLDVLSSAFQLAGGRGWGPPGWLVAPTMLAPCCSCSIAGKVAGDIFKDNAILSNPVAGLVVGILVTVLVQSSSTSTSIIVSMVSSGLLEVRSAIPIIMGSNIGTSVTNTIVALMQAGDRSEFKRAFAGATVHDCFNWLSVLVLLPLEVVTGYLHHITRLVVATFNIRSGKDAPDLLKIITEPFTKLIIQLDKSVITGIAMGDESLRNRSLIRVWCGPSPPQTASVGLGPLPNCTAPSQCSTKGIESLPNVTRQKCEWVWRAWAGLGAWGWGGAGGAVGWIDARYATRVMTWGRAGRCLGWDLPHPLSWLTGYFAMVVGAGMTFVVQSSSVFTSAITPLIGLGVISIERAYPLTLGSNIGTTTTAILAALASPGDKLASSFQIALCHFFFNISGILLWYPLPFTRLPIRMAKALGERTAKYRWFAVLYLIVCFLLLPSLIFGISMAGWQALVGVGTPFLGLLFFVGLVNALQARSPGRLPKWLQTWDFLPAWMHSLQPLDRLITRATLCCTDRCRSPEGWEEREGPPRDKARLGLDNPALSYPEEVPIPTIRVGSPRPSPHSATRL</sequence>
<keyword evidence="9 22" id="KW-1133">Transmembrane helix</keyword>
<comment type="caution">
    <text evidence="23">The sequence shown here is derived from an EMBL/GenBank/DDBJ whole genome shotgun (WGS) entry which is preliminary data.</text>
</comment>
<evidence type="ECO:0000256" key="22">
    <source>
        <dbReference type="SAM" id="Phobius"/>
    </source>
</evidence>
<protein>
    <recommendedName>
        <fullName evidence="3">Sodium-dependent phosphate transport protein 2A</fullName>
    </recommendedName>
    <alternativeName>
        <fullName evidence="17">Na(+)-dependent phosphate cotransporter 2A</fullName>
    </alternativeName>
    <alternativeName>
        <fullName evidence="15">Sodium/phosphate cotransporter 2A</fullName>
    </alternativeName>
    <alternativeName>
        <fullName evidence="16">Solute carrier family 34 member 1</fullName>
    </alternativeName>
</protein>
<dbReference type="NCBIfam" id="NF037997">
    <property type="entry name" value="Na_Pi_symport"/>
    <property type="match status" value="1"/>
</dbReference>
<keyword evidence="14" id="KW-0739">Sodium transport</keyword>
<dbReference type="GO" id="GO:0005436">
    <property type="term" value="F:sodium:phosphate symporter activity"/>
    <property type="evidence" value="ECO:0007669"/>
    <property type="project" value="InterPro"/>
</dbReference>
<feature type="transmembrane region" description="Helical" evidence="22">
    <location>
        <begin position="180"/>
        <end position="202"/>
    </location>
</feature>
<keyword evidence="7 22" id="KW-0812">Transmembrane</keyword>
<feature type="transmembrane region" description="Helical" evidence="22">
    <location>
        <begin position="479"/>
        <end position="499"/>
    </location>
</feature>
<keyword evidence="12" id="KW-1015">Disulfide bond</keyword>
<dbReference type="GO" id="GO:0031982">
    <property type="term" value="C:vesicle"/>
    <property type="evidence" value="ECO:0007669"/>
    <property type="project" value="TreeGrafter"/>
</dbReference>